<dbReference type="InterPro" id="IPR005107">
    <property type="entry name" value="CO_DH_flav_C"/>
</dbReference>
<dbReference type="PROSITE" id="PS51387">
    <property type="entry name" value="FAD_PCMH"/>
    <property type="match status" value="1"/>
</dbReference>
<keyword evidence="1" id="KW-0285">Flavoprotein</keyword>
<keyword evidence="3" id="KW-0560">Oxidoreductase</keyword>
<dbReference type="Pfam" id="PF00941">
    <property type="entry name" value="FAD_binding_5"/>
    <property type="match status" value="1"/>
</dbReference>
<proteinExistence type="predicted"/>
<protein>
    <submittedName>
        <fullName evidence="5">Carbon monoxide dehydrogenase</fullName>
    </submittedName>
</protein>
<dbReference type="EMBL" id="BMKA01000012">
    <property type="protein sequence ID" value="GGA33825.1"/>
    <property type="molecule type" value="Genomic_DNA"/>
</dbReference>
<dbReference type="AlphaFoldDB" id="A0A916VU39"/>
<evidence type="ECO:0000313" key="6">
    <source>
        <dbReference type="Proteomes" id="UP000628017"/>
    </source>
</evidence>
<dbReference type="SUPFAM" id="SSF56176">
    <property type="entry name" value="FAD-binding/transporter-associated domain-like"/>
    <property type="match status" value="1"/>
</dbReference>
<feature type="domain" description="FAD-binding PCMH-type" evidence="4">
    <location>
        <begin position="1"/>
        <end position="170"/>
    </location>
</feature>
<dbReference type="InterPro" id="IPR036683">
    <property type="entry name" value="CO_DH_flav_C_dom_sf"/>
</dbReference>
<evidence type="ECO:0000256" key="1">
    <source>
        <dbReference type="ARBA" id="ARBA00022630"/>
    </source>
</evidence>
<dbReference type="RefSeq" id="WP_188678937.1">
    <property type="nucleotide sequence ID" value="NZ_BMKA01000012.1"/>
</dbReference>
<dbReference type="Gene3D" id="3.30.43.10">
    <property type="entry name" value="Uridine Diphospho-n-acetylenolpyruvylglucosamine Reductase, domain 2"/>
    <property type="match status" value="1"/>
</dbReference>
<dbReference type="InterPro" id="IPR016169">
    <property type="entry name" value="FAD-bd_PCMH_sub2"/>
</dbReference>
<dbReference type="SMART" id="SM01092">
    <property type="entry name" value="CO_deh_flav_C"/>
    <property type="match status" value="1"/>
</dbReference>
<accession>A0A916VU39</accession>
<keyword evidence="6" id="KW-1185">Reference proteome</keyword>
<dbReference type="InterPro" id="IPR036318">
    <property type="entry name" value="FAD-bd_PCMH-like_sf"/>
</dbReference>
<dbReference type="InterPro" id="IPR016166">
    <property type="entry name" value="FAD-bd_PCMH"/>
</dbReference>
<sequence length="264" mass="26801">MYDTTYYRASSVSDATSKLAGTEDGKFLGGGQTLIPTMKQRLAAPSDLVDVSGIDALKNISVEGDTVTIGAACTHAQVAGSSEVAEAIPALASLANGIGDPAVRARGTIGGSIANNDPAADYPAGCLGLGATIVTDAREIPADEFFVGMFETALDEGEMVTAVKFPKATKAGYAKFPNPASRYAMVGVLAAQTANGVRVAVTGAGNDGVFRHAALEEALGANWSADATQGVSTDEGDMLADIHGSAEYRAHLVGVMAGRAVDNS</sequence>
<dbReference type="SUPFAM" id="SSF55447">
    <property type="entry name" value="CO dehydrogenase flavoprotein C-terminal domain-like"/>
    <property type="match status" value="1"/>
</dbReference>
<dbReference type="PANTHER" id="PTHR42659">
    <property type="entry name" value="XANTHINE DEHYDROGENASE SUBUNIT C-RELATED"/>
    <property type="match status" value="1"/>
</dbReference>
<dbReference type="Proteomes" id="UP000628017">
    <property type="component" value="Unassembled WGS sequence"/>
</dbReference>
<evidence type="ECO:0000259" key="4">
    <source>
        <dbReference type="PROSITE" id="PS51387"/>
    </source>
</evidence>
<name>A0A916VU39_9RHOB</name>
<dbReference type="PANTHER" id="PTHR42659:SF2">
    <property type="entry name" value="XANTHINE DEHYDROGENASE SUBUNIT C-RELATED"/>
    <property type="match status" value="1"/>
</dbReference>
<dbReference type="Gene3D" id="3.30.390.50">
    <property type="entry name" value="CO dehydrogenase flavoprotein, C-terminal domain"/>
    <property type="match status" value="1"/>
</dbReference>
<dbReference type="InterPro" id="IPR002346">
    <property type="entry name" value="Mopterin_DH_FAD-bd"/>
</dbReference>
<dbReference type="GO" id="GO:0016491">
    <property type="term" value="F:oxidoreductase activity"/>
    <property type="evidence" value="ECO:0007669"/>
    <property type="project" value="UniProtKB-KW"/>
</dbReference>
<evidence type="ECO:0000256" key="3">
    <source>
        <dbReference type="ARBA" id="ARBA00023002"/>
    </source>
</evidence>
<dbReference type="Gene3D" id="3.30.465.10">
    <property type="match status" value="1"/>
</dbReference>
<comment type="caution">
    <text evidence="5">The sequence shown here is derived from an EMBL/GenBank/DDBJ whole genome shotgun (WGS) entry which is preliminary data.</text>
</comment>
<gene>
    <name evidence="5" type="ORF">GCM10011498_38800</name>
</gene>
<evidence type="ECO:0000256" key="2">
    <source>
        <dbReference type="ARBA" id="ARBA00022827"/>
    </source>
</evidence>
<evidence type="ECO:0000313" key="5">
    <source>
        <dbReference type="EMBL" id="GGA33825.1"/>
    </source>
</evidence>
<keyword evidence="2" id="KW-0274">FAD</keyword>
<dbReference type="InterPro" id="IPR016167">
    <property type="entry name" value="FAD-bd_PCMH_sub1"/>
</dbReference>
<dbReference type="GO" id="GO:0071949">
    <property type="term" value="F:FAD binding"/>
    <property type="evidence" value="ECO:0007669"/>
    <property type="project" value="InterPro"/>
</dbReference>
<reference evidence="5" key="1">
    <citation type="journal article" date="2014" name="Int. J. Syst. Evol. Microbiol.">
        <title>Complete genome sequence of Corynebacterium casei LMG S-19264T (=DSM 44701T), isolated from a smear-ripened cheese.</title>
        <authorList>
            <consortium name="US DOE Joint Genome Institute (JGI-PGF)"/>
            <person name="Walter F."/>
            <person name="Albersmeier A."/>
            <person name="Kalinowski J."/>
            <person name="Ruckert C."/>
        </authorList>
    </citation>
    <scope>NUCLEOTIDE SEQUENCE</scope>
    <source>
        <strain evidence="5">CGMCC 1.15880</strain>
    </source>
</reference>
<organism evidence="5 6">
    <name type="scientific">Neptunicoccus cionae</name>
    <dbReference type="NCBI Taxonomy" id="2035344"/>
    <lineage>
        <taxon>Bacteria</taxon>
        <taxon>Pseudomonadati</taxon>
        <taxon>Pseudomonadota</taxon>
        <taxon>Alphaproteobacteria</taxon>
        <taxon>Rhodobacterales</taxon>
        <taxon>Paracoccaceae</taxon>
        <taxon>Neptunicoccus</taxon>
    </lineage>
</organism>
<dbReference type="InterPro" id="IPR051312">
    <property type="entry name" value="Diverse_Substr_Oxidored"/>
</dbReference>
<reference evidence="5" key="2">
    <citation type="submission" date="2020-09" db="EMBL/GenBank/DDBJ databases">
        <authorList>
            <person name="Sun Q."/>
            <person name="Zhou Y."/>
        </authorList>
    </citation>
    <scope>NUCLEOTIDE SEQUENCE</scope>
    <source>
        <strain evidence="5">CGMCC 1.15880</strain>
    </source>
</reference>